<evidence type="ECO:0000256" key="1">
    <source>
        <dbReference type="SAM" id="Phobius"/>
    </source>
</evidence>
<keyword evidence="1" id="KW-0812">Transmembrane</keyword>
<dbReference type="EMBL" id="DTTC01000191">
    <property type="protein sequence ID" value="HIA98129.1"/>
    <property type="molecule type" value="Genomic_DNA"/>
</dbReference>
<keyword evidence="1" id="KW-1133">Transmembrane helix</keyword>
<organism evidence="2 3">
    <name type="scientific">Marine Group III euryarchaeote</name>
    <dbReference type="NCBI Taxonomy" id="2173149"/>
    <lineage>
        <taxon>Archaea</taxon>
        <taxon>Methanobacteriati</taxon>
        <taxon>Thermoplasmatota</taxon>
        <taxon>Thermoplasmata</taxon>
        <taxon>Candidatus Thermoprofundales</taxon>
    </lineage>
</organism>
<proteinExistence type="predicted"/>
<gene>
    <name evidence="2" type="ORF">EYO15_02995</name>
</gene>
<protein>
    <submittedName>
        <fullName evidence="2">Uncharacterized protein</fullName>
    </submittedName>
</protein>
<evidence type="ECO:0000313" key="3">
    <source>
        <dbReference type="Proteomes" id="UP000589132"/>
    </source>
</evidence>
<comment type="caution">
    <text evidence="2">The sequence shown here is derived from an EMBL/GenBank/DDBJ whole genome shotgun (WGS) entry which is preliminary data.</text>
</comment>
<feature type="non-terminal residue" evidence="2">
    <location>
        <position position="191"/>
    </location>
</feature>
<keyword evidence="1" id="KW-0472">Membrane</keyword>
<sequence>MEEEIEIDLKTEDLDESSPDKKLDTGPKIITNFEILQIIFSRKTAPHAVALSIFLIVLGVFSRSSNQFLVDLILILGFGFSVGYLMTAVLMRFDFVRNFSIGDYRTILVVPLTLSSLVSLSIWYVFEFTEYGDRLKDLLSLGLVVIFVLWQFAQAWWMRVPFKELAISRMSKVVSRDQSSFGKLANVISPL</sequence>
<feature type="transmembrane region" description="Helical" evidence="1">
    <location>
        <begin position="68"/>
        <end position="95"/>
    </location>
</feature>
<dbReference type="AlphaFoldDB" id="A0A7J4CZQ1"/>
<evidence type="ECO:0000313" key="2">
    <source>
        <dbReference type="EMBL" id="HIA98129.1"/>
    </source>
</evidence>
<feature type="transmembrane region" description="Helical" evidence="1">
    <location>
        <begin position="138"/>
        <end position="160"/>
    </location>
</feature>
<reference evidence="3" key="1">
    <citation type="journal article" date="2019" name="bioRxiv">
        <title>Genome diversification in globally distributed novel marine Proteobacteria is linked to environmental adaptation.</title>
        <authorList>
            <person name="Zhou Z."/>
            <person name="Tran P.Q."/>
            <person name="Kieft K."/>
            <person name="Anantharaman K."/>
        </authorList>
    </citation>
    <scope>NUCLEOTIDE SEQUENCE [LARGE SCALE GENOMIC DNA]</scope>
</reference>
<dbReference type="Proteomes" id="UP000589132">
    <property type="component" value="Unassembled WGS sequence"/>
</dbReference>
<feature type="transmembrane region" description="Helical" evidence="1">
    <location>
        <begin position="44"/>
        <end position="62"/>
    </location>
</feature>
<accession>A0A7J4CZQ1</accession>
<feature type="transmembrane region" description="Helical" evidence="1">
    <location>
        <begin position="107"/>
        <end position="126"/>
    </location>
</feature>
<name>A0A7J4CZQ1_9ARCH</name>